<dbReference type="InterPro" id="IPR046646">
    <property type="entry name" value="DUF6758"/>
</dbReference>
<reference evidence="2" key="1">
    <citation type="submission" date="2016-07" db="EMBL/GenBank/DDBJ databases">
        <title>Sequence Frankia sp. strain CcI1.17.</title>
        <authorList>
            <person name="Ghodhbane-Gtari F."/>
            <person name="Swanson E."/>
            <person name="Gueddou A."/>
            <person name="Morris K."/>
            <person name="Hezbri K."/>
            <person name="Ktari A."/>
            <person name="Nouioui I."/>
            <person name="Abebe-Akele F."/>
            <person name="Simpson S."/>
            <person name="Thomas K."/>
            <person name="Gtari M."/>
            <person name="Tisa L.S."/>
            <person name="Hurst S."/>
        </authorList>
    </citation>
    <scope>NUCLEOTIDE SEQUENCE [LARGE SCALE GENOMIC DNA]</scope>
    <source>
        <strain evidence="2">Cc1.17</strain>
    </source>
</reference>
<gene>
    <name evidence="1" type="ORF">CC117_06535</name>
</gene>
<protein>
    <submittedName>
        <fullName evidence="1">Phosphotransacetylase</fullName>
    </submittedName>
</protein>
<name>A0A1S1QAD5_9ACTN</name>
<dbReference type="Proteomes" id="UP000179627">
    <property type="component" value="Unassembled WGS sequence"/>
</dbReference>
<keyword evidence="2" id="KW-1185">Reference proteome</keyword>
<evidence type="ECO:0000313" key="2">
    <source>
        <dbReference type="Proteomes" id="UP000179627"/>
    </source>
</evidence>
<dbReference type="RefSeq" id="WP_071089211.1">
    <property type="nucleotide sequence ID" value="NZ_MBLM01000152.1"/>
</dbReference>
<dbReference type="AlphaFoldDB" id="A0A1S1QAD5"/>
<dbReference type="OrthoDB" id="5179979at2"/>
<accession>A0A1S1QAD5</accession>
<comment type="caution">
    <text evidence="1">The sequence shown here is derived from an EMBL/GenBank/DDBJ whole genome shotgun (WGS) entry which is preliminary data.</text>
</comment>
<organism evidence="1 2">
    <name type="scientific">Parafrankia colletiae</name>
    <dbReference type="NCBI Taxonomy" id="573497"/>
    <lineage>
        <taxon>Bacteria</taxon>
        <taxon>Bacillati</taxon>
        <taxon>Actinomycetota</taxon>
        <taxon>Actinomycetes</taxon>
        <taxon>Frankiales</taxon>
        <taxon>Frankiaceae</taxon>
        <taxon>Parafrankia</taxon>
    </lineage>
</organism>
<evidence type="ECO:0000313" key="1">
    <source>
        <dbReference type="EMBL" id="OHV30587.1"/>
    </source>
</evidence>
<dbReference type="EMBL" id="MBLM01000152">
    <property type="protein sequence ID" value="OHV30587.1"/>
    <property type="molecule type" value="Genomic_DNA"/>
</dbReference>
<sequence length="209" mass="22454">MTTPPVCPACLSDLDPPNVWSDRWRCTRHGDVEPFHEAHASREQVLRSLGRTSRVPVWLPSPMPVHWFVSGVGWAGDERTGAHAAALSVSGPSPVGGPAEMVLVAEAPRIGLGSRLAGLPLADPDRLEERPEAKVEAAGHPTALWPLAAPPDRAAFVGEALGVWLWCVLWPADAALILLEHLVIEDMRDDPRLVDHLLFGATGSHLSAP</sequence>
<proteinExistence type="predicted"/>
<dbReference type="Pfam" id="PF20544">
    <property type="entry name" value="DUF6758"/>
    <property type="match status" value="1"/>
</dbReference>